<evidence type="ECO:0000313" key="5">
    <source>
        <dbReference type="Proteomes" id="UP001164746"/>
    </source>
</evidence>
<evidence type="ECO:0000259" key="3">
    <source>
        <dbReference type="PROSITE" id="PS50026"/>
    </source>
</evidence>
<evidence type="ECO:0000256" key="1">
    <source>
        <dbReference type="ARBA" id="ARBA00023157"/>
    </source>
</evidence>
<dbReference type="PROSITE" id="PS00022">
    <property type="entry name" value="EGF_1"/>
    <property type="match status" value="2"/>
</dbReference>
<dbReference type="InterPro" id="IPR000152">
    <property type="entry name" value="EGF-type_Asp/Asn_hydroxyl_site"/>
</dbReference>
<dbReference type="PROSITE" id="PS50026">
    <property type="entry name" value="EGF_3"/>
    <property type="match status" value="2"/>
</dbReference>
<dbReference type="PANTHER" id="PTHR24033:SF151">
    <property type="entry name" value="NOTCH 2"/>
    <property type="match status" value="1"/>
</dbReference>
<reference evidence="4" key="1">
    <citation type="submission" date="2022-11" db="EMBL/GenBank/DDBJ databases">
        <title>Centuries of genome instability and evolution in soft-shell clam transmissible cancer (bioRxiv).</title>
        <authorList>
            <person name="Hart S.F.M."/>
            <person name="Yonemitsu M.A."/>
            <person name="Giersch R.M."/>
            <person name="Beal B.F."/>
            <person name="Arriagada G."/>
            <person name="Davis B.W."/>
            <person name="Ostrander E.A."/>
            <person name="Goff S.P."/>
            <person name="Metzger M.J."/>
        </authorList>
    </citation>
    <scope>NUCLEOTIDE SEQUENCE</scope>
    <source>
        <strain evidence="4">MELC-2E11</strain>
        <tissue evidence="4">Siphon/mantle</tissue>
    </source>
</reference>
<protein>
    <submittedName>
        <fullName evidence="4">SVEP1-like protein</fullName>
    </submittedName>
</protein>
<feature type="domain" description="EGF-like" evidence="3">
    <location>
        <begin position="124"/>
        <end position="160"/>
    </location>
</feature>
<feature type="disulfide bond" evidence="2">
    <location>
        <begin position="150"/>
        <end position="159"/>
    </location>
</feature>
<proteinExistence type="predicted"/>
<feature type="domain" description="EGF-like" evidence="3">
    <location>
        <begin position="59"/>
        <end position="94"/>
    </location>
</feature>
<feature type="disulfide bond" evidence="2">
    <location>
        <begin position="84"/>
        <end position="93"/>
    </location>
</feature>
<dbReference type="InterPro" id="IPR051830">
    <property type="entry name" value="NOTCH_homolog"/>
</dbReference>
<accession>A0ABY7DE91</accession>
<dbReference type="Pfam" id="PF00008">
    <property type="entry name" value="EGF"/>
    <property type="match status" value="2"/>
</dbReference>
<comment type="caution">
    <text evidence="2">Lacks conserved residue(s) required for the propagation of feature annotation.</text>
</comment>
<dbReference type="Proteomes" id="UP001164746">
    <property type="component" value="Chromosome 1"/>
</dbReference>
<keyword evidence="2" id="KW-0245">EGF-like domain</keyword>
<dbReference type="Gene3D" id="2.10.25.10">
    <property type="entry name" value="Laminin"/>
    <property type="match status" value="2"/>
</dbReference>
<keyword evidence="5" id="KW-1185">Reference proteome</keyword>
<feature type="disulfide bond" evidence="2">
    <location>
        <begin position="63"/>
        <end position="73"/>
    </location>
</feature>
<evidence type="ECO:0000313" key="4">
    <source>
        <dbReference type="EMBL" id="WAQ94941.1"/>
    </source>
</evidence>
<dbReference type="SMART" id="SM00181">
    <property type="entry name" value="EGF"/>
    <property type="match status" value="2"/>
</dbReference>
<keyword evidence="1 2" id="KW-1015">Disulfide bond</keyword>
<dbReference type="PROSITE" id="PS01186">
    <property type="entry name" value="EGF_2"/>
    <property type="match status" value="1"/>
</dbReference>
<evidence type="ECO:0000256" key="2">
    <source>
        <dbReference type="PROSITE-ProRule" id="PRU00076"/>
    </source>
</evidence>
<organism evidence="4 5">
    <name type="scientific">Mya arenaria</name>
    <name type="common">Soft-shell clam</name>
    <dbReference type="NCBI Taxonomy" id="6604"/>
    <lineage>
        <taxon>Eukaryota</taxon>
        <taxon>Metazoa</taxon>
        <taxon>Spiralia</taxon>
        <taxon>Lophotrochozoa</taxon>
        <taxon>Mollusca</taxon>
        <taxon>Bivalvia</taxon>
        <taxon>Autobranchia</taxon>
        <taxon>Heteroconchia</taxon>
        <taxon>Euheterodonta</taxon>
        <taxon>Imparidentia</taxon>
        <taxon>Neoheterodontei</taxon>
        <taxon>Myida</taxon>
        <taxon>Myoidea</taxon>
        <taxon>Myidae</taxon>
        <taxon>Mya</taxon>
    </lineage>
</organism>
<name>A0ABY7DE91_MYAAR</name>
<dbReference type="SMART" id="SM00179">
    <property type="entry name" value="EGF_CA"/>
    <property type="match status" value="2"/>
</dbReference>
<dbReference type="SUPFAM" id="SSF57196">
    <property type="entry name" value="EGF/Laminin"/>
    <property type="match status" value="2"/>
</dbReference>
<sequence>MFTYTVSTNGNRTLVMFSTNDERSRAIFSTVSTNGERSRKMDLSLSLALLLLGALVASVNGNCSPDPCIHGTCTDTGSGFACTCDSGYTGPTCSTTLDHCAGNPCNTGAKCYNVKGAALCIGKAVDYCSPNPCANGATCVSGQTTFSCICPADKAGTYCEFPWYFGEVVVEVDGVECARQNETFDTNVMTCGELLFGEKVTFTNYANPYFLMSEVYLFSA</sequence>
<gene>
    <name evidence="4" type="ORF">MAR_007412</name>
</gene>
<dbReference type="PROSITE" id="PS00010">
    <property type="entry name" value="ASX_HYDROXYL"/>
    <property type="match status" value="1"/>
</dbReference>
<dbReference type="InterPro" id="IPR001881">
    <property type="entry name" value="EGF-like_Ca-bd_dom"/>
</dbReference>
<dbReference type="InterPro" id="IPR000742">
    <property type="entry name" value="EGF"/>
</dbReference>
<dbReference type="EMBL" id="CP111012">
    <property type="protein sequence ID" value="WAQ94941.1"/>
    <property type="molecule type" value="Genomic_DNA"/>
</dbReference>
<dbReference type="PANTHER" id="PTHR24033">
    <property type="entry name" value="EGF-LIKE DOMAIN-CONTAINING PROTEIN"/>
    <property type="match status" value="1"/>
</dbReference>
<dbReference type="CDD" id="cd00054">
    <property type="entry name" value="EGF_CA"/>
    <property type="match status" value="2"/>
</dbReference>